<proteinExistence type="predicted"/>
<dbReference type="Proteomes" id="UP000256645">
    <property type="component" value="Unassembled WGS sequence"/>
</dbReference>
<comment type="caution">
    <text evidence="7">The sequence shown here is derived from an EMBL/GenBank/DDBJ whole genome shotgun (WGS) entry which is preliminary data.</text>
</comment>
<name>A0A3D8S0C4_9HELO</name>
<feature type="domain" description="PAC" evidence="5">
    <location>
        <begin position="296"/>
        <end position="349"/>
    </location>
</feature>
<evidence type="ECO:0000313" key="7">
    <source>
        <dbReference type="EMBL" id="RDW79521.1"/>
    </source>
</evidence>
<dbReference type="SUPFAM" id="SSF48097">
    <property type="entry name" value="Regulator of G-protein signaling, RGS"/>
    <property type="match status" value="1"/>
</dbReference>
<dbReference type="PANTHER" id="PTHR47429">
    <property type="entry name" value="PROTEIN TWIN LOV 1"/>
    <property type="match status" value="1"/>
</dbReference>
<dbReference type="STRING" id="1849047.A0A3D8S0C4"/>
<evidence type="ECO:0000259" key="5">
    <source>
        <dbReference type="PROSITE" id="PS50113"/>
    </source>
</evidence>
<dbReference type="Pfam" id="PF00615">
    <property type="entry name" value="RGS"/>
    <property type="match status" value="1"/>
</dbReference>
<feature type="compositionally biased region" description="Basic and acidic residues" evidence="4">
    <location>
        <begin position="69"/>
        <end position="88"/>
    </location>
</feature>
<evidence type="ECO:0008006" key="9">
    <source>
        <dbReference type="Google" id="ProtNLM"/>
    </source>
</evidence>
<evidence type="ECO:0000259" key="6">
    <source>
        <dbReference type="PROSITE" id="PS50132"/>
    </source>
</evidence>
<dbReference type="Pfam" id="PF13426">
    <property type="entry name" value="PAS_9"/>
    <property type="match status" value="1"/>
</dbReference>
<sequence>MAESMDQVLQNGQSYQETLNGTLTQYEPASPRRHRSMSFRKSGQRDTALLRSKSKSSPRERYGSPPLILDHEGRADGRTATMRSRETSRSGSSGGYGTATPAGARNTSAGTSIGSEVHITDFFSPDVFQIVDAYNRLLDQAAQLLSNIHSTYATVNAPRQINIPAHISRQLSHDVKTSSNRTFPALESIFEGAQDHIEKLIASDIYPRFVKHQITTSAALALGKDRERFHGLGDCFCLTDPGIADNPILYASNGFVAVTGYSRKDIIPRNCRFLQGSMTDPRSPKRLTQAITNGDEIVELILNYRKNGDPFWNLLYVAPLYDEHGTIKFFLGGQINVSTTVHSCTDVLRVLGQNVEEDDERELVRSAHGRPRKSSLIEKPKSKSSFFKSWRTHRAPVLSSREDLGVRDEVGIGGALLNRVGKMDIQTQLEAFYTTYSKYLVLKYSTAPNMTSCTLKISHYSPGVVDMLCLNLPNGSVAPIFHQDIFSVLSSHGTISKAFKSTVLDNLHARRAISLDIGLMTGYEEKKGRFFGSGGAERSYRRVEEPYIAHWTPLMNDEEKVGWVVLMISPR</sequence>
<dbReference type="NCBIfam" id="TIGR00229">
    <property type="entry name" value="sensory_box"/>
    <property type="match status" value="1"/>
</dbReference>
<dbReference type="InterPro" id="IPR036305">
    <property type="entry name" value="RGS_sf"/>
</dbReference>
<feature type="region of interest" description="Disordered" evidence="4">
    <location>
        <begin position="1"/>
        <end position="109"/>
    </location>
</feature>
<keyword evidence="2" id="KW-0288">FMN</keyword>
<organism evidence="7 8">
    <name type="scientific">Coleophoma cylindrospora</name>
    <dbReference type="NCBI Taxonomy" id="1849047"/>
    <lineage>
        <taxon>Eukaryota</taxon>
        <taxon>Fungi</taxon>
        <taxon>Dikarya</taxon>
        <taxon>Ascomycota</taxon>
        <taxon>Pezizomycotina</taxon>
        <taxon>Leotiomycetes</taxon>
        <taxon>Helotiales</taxon>
        <taxon>Dermateaceae</taxon>
        <taxon>Coleophoma</taxon>
    </lineage>
</organism>
<dbReference type="GO" id="GO:0005634">
    <property type="term" value="C:nucleus"/>
    <property type="evidence" value="ECO:0007669"/>
    <property type="project" value="TreeGrafter"/>
</dbReference>
<dbReference type="CDD" id="cd00130">
    <property type="entry name" value="PAS"/>
    <property type="match status" value="1"/>
</dbReference>
<dbReference type="OrthoDB" id="447251at2759"/>
<dbReference type="PANTHER" id="PTHR47429:SF2">
    <property type="entry name" value="PROTEIN TWIN LOV 1"/>
    <property type="match status" value="1"/>
</dbReference>
<dbReference type="InterPro" id="IPR000014">
    <property type="entry name" value="PAS"/>
</dbReference>
<dbReference type="EMBL" id="PDLM01000004">
    <property type="protein sequence ID" value="RDW79521.1"/>
    <property type="molecule type" value="Genomic_DNA"/>
</dbReference>
<evidence type="ECO:0000256" key="1">
    <source>
        <dbReference type="ARBA" id="ARBA00022630"/>
    </source>
</evidence>
<dbReference type="Gene3D" id="3.30.450.20">
    <property type="entry name" value="PAS domain"/>
    <property type="match status" value="1"/>
</dbReference>
<evidence type="ECO:0000256" key="4">
    <source>
        <dbReference type="SAM" id="MobiDB-lite"/>
    </source>
</evidence>
<dbReference type="AlphaFoldDB" id="A0A3D8S0C4"/>
<feature type="domain" description="RGS" evidence="6">
    <location>
        <begin position="128"/>
        <end position="211"/>
    </location>
</feature>
<dbReference type="PROSITE" id="PS50113">
    <property type="entry name" value="PAC"/>
    <property type="match status" value="1"/>
</dbReference>
<gene>
    <name evidence="7" type="ORF">BP6252_04159</name>
</gene>
<keyword evidence="3" id="KW-0157">Chromophore</keyword>
<accession>A0A3D8S0C4</accession>
<dbReference type="PROSITE" id="PS50132">
    <property type="entry name" value="RGS"/>
    <property type="match status" value="1"/>
</dbReference>
<evidence type="ECO:0000256" key="3">
    <source>
        <dbReference type="ARBA" id="ARBA00022991"/>
    </source>
</evidence>
<evidence type="ECO:0000256" key="2">
    <source>
        <dbReference type="ARBA" id="ARBA00022643"/>
    </source>
</evidence>
<protein>
    <recommendedName>
        <fullName evidence="9">PAC domain-containing protein</fullName>
    </recommendedName>
</protein>
<feature type="compositionally biased region" description="Polar residues" evidence="4">
    <location>
        <begin position="7"/>
        <end position="27"/>
    </location>
</feature>
<dbReference type="InterPro" id="IPR000700">
    <property type="entry name" value="PAS-assoc_C"/>
</dbReference>
<dbReference type="InterPro" id="IPR035965">
    <property type="entry name" value="PAS-like_dom_sf"/>
</dbReference>
<dbReference type="Gene3D" id="1.10.167.10">
    <property type="entry name" value="Regulator of G-protein Signalling 4, domain 2"/>
    <property type="match status" value="1"/>
</dbReference>
<dbReference type="InterPro" id="IPR044926">
    <property type="entry name" value="RGS_subdomain_2"/>
</dbReference>
<keyword evidence="8" id="KW-1185">Reference proteome</keyword>
<keyword evidence="1" id="KW-0285">Flavoprotein</keyword>
<evidence type="ECO:0000313" key="8">
    <source>
        <dbReference type="Proteomes" id="UP000256645"/>
    </source>
</evidence>
<dbReference type="InterPro" id="IPR016137">
    <property type="entry name" value="RGS"/>
</dbReference>
<reference evidence="7 8" key="1">
    <citation type="journal article" date="2018" name="IMA Fungus">
        <title>IMA Genome-F 9: Draft genome sequence of Annulohypoxylon stygium, Aspergillus mulundensis, Berkeleyomyces basicola (syn. Thielaviopsis basicola), Ceratocystis smalleyi, two Cercospora beticola strains, Coleophoma cylindrospora, Fusarium fracticaudum, Phialophora cf. hyalina, and Morchella septimelata.</title>
        <authorList>
            <person name="Wingfield B.D."/>
            <person name="Bills G.F."/>
            <person name="Dong Y."/>
            <person name="Huang W."/>
            <person name="Nel W.J."/>
            <person name="Swalarsk-Parry B.S."/>
            <person name="Vaghefi N."/>
            <person name="Wilken P.M."/>
            <person name="An Z."/>
            <person name="de Beer Z.W."/>
            <person name="De Vos L."/>
            <person name="Chen L."/>
            <person name="Duong T.A."/>
            <person name="Gao Y."/>
            <person name="Hammerbacher A."/>
            <person name="Kikkert J.R."/>
            <person name="Li Y."/>
            <person name="Li H."/>
            <person name="Li K."/>
            <person name="Li Q."/>
            <person name="Liu X."/>
            <person name="Ma X."/>
            <person name="Naidoo K."/>
            <person name="Pethybridge S.J."/>
            <person name="Sun J."/>
            <person name="Steenkamp E.T."/>
            <person name="van der Nest M.A."/>
            <person name="van Wyk S."/>
            <person name="Wingfield M.J."/>
            <person name="Xiong C."/>
            <person name="Yue Q."/>
            <person name="Zhang X."/>
        </authorList>
    </citation>
    <scope>NUCLEOTIDE SEQUENCE [LARGE SCALE GENOMIC DNA]</scope>
    <source>
        <strain evidence="7 8">BP6252</strain>
    </source>
</reference>
<dbReference type="SUPFAM" id="SSF55785">
    <property type="entry name" value="PYP-like sensor domain (PAS domain)"/>
    <property type="match status" value="1"/>
</dbReference>